<proteinExistence type="predicted"/>
<evidence type="ECO:0000313" key="2">
    <source>
        <dbReference type="Proteomes" id="UP000325579"/>
    </source>
</evidence>
<organism evidence="1 2">
    <name type="scientific">Aspergillus pseudonomiae</name>
    <dbReference type="NCBI Taxonomy" id="1506151"/>
    <lineage>
        <taxon>Eukaryota</taxon>
        <taxon>Fungi</taxon>
        <taxon>Dikarya</taxon>
        <taxon>Ascomycota</taxon>
        <taxon>Pezizomycotina</taxon>
        <taxon>Eurotiomycetes</taxon>
        <taxon>Eurotiomycetidae</taxon>
        <taxon>Eurotiales</taxon>
        <taxon>Aspergillaceae</taxon>
        <taxon>Aspergillus</taxon>
        <taxon>Aspergillus subgen. Circumdati</taxon>
    </lineage>
</organism>
<dbReference type="Proteomes" id="UP000325579">
    <property type="component" value="Unassembled WGS sequence"/>
</dbReference>
<dbReference type="RefSeq" id="XP_031947037.1">
    <property type="nucleotide sequence ID" value="XM_032080639.1"/>
</dbReference>
<dbReference type="AlphaFoldDB" id="A0A5N7DW29"/>
<dbReference type="GeneID" id="43665330"/>
<gene>
    <name evidence="1" type="ORF">BDV37DRAFT_236725</name>
</gene>
<name>A0A5N7DW29_9EURO</name>
<dbReference type="EMBL" id="ML736739">
    <property type="protein sequence ID" value="KAE8409718.1"/>
    <property type="molecule type" value="Genomic_DNA"/>
</dbReference>
<reference evidence="1 2" key="1">
    <citation type="submission" date="2019-04" db="EMBL/GenBank/DDBJ databases">
        <authorList>
            <consortium name="DOE Joint Genome Institute"/>
            <person name="Mondo S."/>
            <person name="Kjaerbolling I."/>
            <person name="Vesth T."/>
            <person name="Frisvad J.C."/>
            <person name="Nybo J.L."/>
            <person name="Theobald S."/>
            <person name="Kildgaard S."/>
            <person name="Isbrandt T."/>
            <person name="Kuo A."/>
            <person name="Sato A."/>
            <person name="Lyhne E.K."/>
            <person name="Kogle M.E."/>
            <person name="Wiebenga A."/>
            <person name="Kun R.S."/>
            <person name="Lubbers R.J."/>
            <person name="Makela M.R."/>
            <person name="Barry K."/>
            <person name="Chovatia M."/>
            <person name="Clum A."/>
            <person name="Daum C."/>
            <person name="Haridas S."/>
            <person name="He G."/>
            <person name="LaButti K."/>
            <person name="Lipzen A."/>
            <person name="Riley R."/>
            <person name="Salamov A."/>
            <person name="Simmons B.A."/>
            <person name="Magnuson J.K."/>
            <person name="Henrissat B."/>
            <person name="Mortensen U.H."/>
            <person name="Larsen T.O."/>
            <person name="Devries R.P."/>
            <person name="Grigoriev I.V."/>
            <person name="Machida M."/>
            <person name="Baker S.E."/>
            <person name="Andersen M.R."/>
            <person name="Cantor M.N."/>
            <person name="Hua S.X."/>
        </authorList>
    </citation>
    <scope>NUCLEOTIDE SEQUENCE [LARGE SCALE GENOMIC DNA]</scope>
    <source>
        <strain evidence="1 2">CBS 119388</strain>
    </source>
</reference>
<protein>
    <submittedName>
        <fullName evidence="1">Uncharacterized protein</fullName>
    </submittedName>
</protein>
<sequence>MVVNAVNRFELNFASVPGALSRQGCPVSPWHEWAKIKIDWHERHRSPSASRVND</sequence>
<evidence type="ECO:0000313" key="1">
    <source>
        <dbReference type="EMBL" id="KAE8409718.1"/>
    </source>
</evidence>
<accession>A0A5N7DW29</accession>
<keyword evidence="2" id="KW-1185">Reference proteome</keyword>